<evidence type="ECO:0000256" key="4">
    <source>
        <dbReference type="ARBA" id="ARBA00022679"/>
    </source>
</evidence>
<evidence type="ECO:0000256" key="6">
    <source>
        <dbReference type="ARBA" id="ARBA00023136"/>
    </source>
</evidence>
<dbReference type="InterPro" id="IPR043148">
    <property type="entry name" value="TagF_C"/>
</dbReference>
<dbReference type="EMBL" id="LT629749">
    <property type="protein sequence ID" value="SDS01430.1"/>
    <property type="molecule type" value="Genomic_DNA"/>
</dbReference>
<dbReference type="GO" id="GO:0047355">
    <property type="term" value="F:CDP-glycerol glycerophosphotransferase activity"/>
    <property type="evidence" value="ECO:0007669"/>
    <property type="project" value="InterPro"/>
</dbReference>
<dbReference type="OrthoDB" id="8549922at2"/>
<keyword evidence="5" id="KW-0777">Teichoic acid biosynthesis</keyword>
<evidence type="ECO:0000256" key="1">
    <source>
        <dbReference type="ARBA" id="ARBA00004202"/>
    </source>
</evidence>
<protein>
    <submittedName>
        <fullName evidence="7">CDP-Glycerol:Poly(Glycerophosphate) glycerophosphotransferase</fullName>
    </submittedName>
</protein>
<dbReference type="InterPro" id="IPR051612">
    <property type="entry name" value="Teichoic_Acid_Biosynth"/>
</dbReference>
<comment type="subcellular location">
    <subcellularLocation>
        <location evidence="1">Cell membrane</location>
        <topology evidence="1">Peripheral membrane protein</topology>
    </subcellularLocation>
</comment>
<comment type="similarity">
    <text evidence="2">Belongs to the CDP-glycerol glycerophosphotransferase family.</text>
</comment>
<dbReference type="PANTHER" id="PTHR37316">
    <property type="entry name" value="TEICHOIC ACID GLYCEROL-PHOSPHATE PRIMASE"/>
    <property type="match status" value="1"/>
</dbReference>
<dbReference type="InterPro" id="IPR007554">
    <property type="entry name" value="Glycerophosphate_synth"/>
</dbReference>
<name>A0A1H1NRK7_9ACTN</name>
<dbReference type="AlphaFoldDB" id="A0A1H1NRK7"/>
<evidence type="ECO:0000256" key="2">
    <source>
        <dbReference type="ARBA" id="ARBA00010488"/>
    </source>
</evidence>
<dbReference type="Proteomes" id="UP000199092">
    <property type="component" value="Chromosome I"/>
</dbReference>
<evidence type="ECO:0000256" key="5">
    <source>
        <dbReference type="ARBA" id="ARBA00022944"/>
    </source>
</evidence>
<dbReference type="Pfam" id="PF04464">
    <property type="entry name" value="Glyphos_transf"/>
    <property type="match status" value="2"/>
</dbReference>
<dbReference type="GO" id="GO:0005886">
    <property type="term" value="C:plasma membrane"/>
    <property type="evidence" value="ECO:0007669"/>
    <property type="project" value="UniProtKB-SubCell"/>
</dbReference>
<keyword evidence="6" id="KW-0472">Membrane</keyword>
<sequence>MKVVYDSFEGRCSDSPRALHAWMRARRPQDQPVWLCDPRHASTFPSDVATVPTGGSEAVAALESADLVVGNTHLELDWVEKPGARYLQTWHGTPLKRIHHDSLWAPPGKVAEGTTAVLHAPTWRDREFYRPGVVEVSRHPEVHALYRPADVLVTDYSSVMFDFAITGKPLLLFYAYDLEAYRDDLRGFYVDLEEVAPGPVVRTTDEVADALVDLPGLRLRHADGRAAERLGPVFHETARRAAPRATTGRAPERAALRAGARLTSGARG</sequence>
<accession>A0A1H1NRK7</accession>
<evidence type="ECO:0000313" key="8">
    <source>
        <dbReference type="Proteomes" id="UP000199092"/>
    </source>
</evidence>
<gene>
    <name evidence="7" type="ORF">SAMN04488543_0921</name>
</gene>
<dbReference type="STRING" id="546871.SAMN04488543_0921"/>
<evidence type="ECO:0000256" key="3">
    <source>
        <dbReference type="ARBA" id="ARBA00022475"/>
    </source>
</evidence>
<dbReference type="PANTHER" id="PTHR37316:SF3">
    <property type="entry name" value="TEICHOIC ACID GLYCEROL-PHOSPHATE TRANSFERASE"/>
    <property type="match status" value="1"/>
</dbReference>
<keyword evidence="4 7" id="KW-0808">Transferase</keyword>
<dbReference type="RefSeq" id="WP_091410589.1">
    <property type="nucleotide sequence ID" value="NZ_LT629749.1"/>
</dbReference>
<organism evidence="7 8">
    <name type="scientific">Friedmanniella luteola</name>
    <dbReference type="NCBI Taxonomy" id="546871"/>
    <lineage>
        <taxon>Bacteria</taxon>
        <taxon>Bacillati</taxon>
        <taxon>Actinomycetota</taxon>
        <taxon>Actinomycetes</taxon>
        <taxon>Propionibacteriales</taxon>
        <taxon>Nocardioidaceae</taxon>
        <taxon>Friedmanniella</taxon>
    </lineage>
</organism>
<dbReference type="Gene3D" id="3.40.50.11820">
    <property type="match status" value="1"/>
</dbReference>
<dbReference type="Gene3D" id="3.40.50.12580">
    <property type="match status" value="1"/>
</dbReference>
<evidence type="ECO:0000313" key="7">
    <source>
        <dbReference type="EMBL" id="SDS01430.1"/>
    </source>
</evidence>
<keyword evidence="3" id="KW-1003">Cell membrane</keyword>
<dbReference type="InterPro" id="IPR043149">
    <property type="entry name" value="TagF_N"/>
</dbReference>
<reference evidence="7 8" key="1">
    <citation type="submission" date="2016-10" db="EMBL/GenBank/DDBJ databases">
        <authorList>
            <person name="de Groot N.N."/>
        </authorList>
    </citation>
    <scope>NUCLEOTIDE SEQUENCE [LARGE SCALE GENOMIC DNA]</scope>
    <source>
        <strain evidence="7 8">DSM 21741</strain>
    </source>
</reference>
<keyword evidence="8" id="KW-1185">Reference proteome</keyword>
<dbReference type="GO" id="GO:0019350">
    <property type="term" value="P:teichoic acid biosynthetic process"/>
    <property type="evidence" value="ECO:0007669"/>
    <property type="project" value="UniProtKB-KW"/>
</dbReference>
<proteinExistence type="inferred from homology"/>